<accession>A0A016WPL4</accession>
<reference evidence="2" key="1">
    <citation type="journal article" date="2015" name="Nat. Genet.">
        <title>The genome and transcriptome of the zoonotic hookworm Ancylostoma ceylanicum identify infection-specific gene families.</title>
        <authorList>
            <person name="Schwarz E.M."/>
            <person name="Hu Y."/>
            <person name="Antoshechkin I."/>
            <person name="Miller M.M."/>
            <person name="Sternberg P.W."/>
            <person name="Aroian R.V."/>
        </authorList>
    </citation>
    <scope>NUCLEOTIDE SEQUENCE</scope>
    <source>
        <strain evidence="2">HY135</strain>
    </source>
</reference>
<organism evidence="1 2">
    <name type="scientific">Ancylostoma ceylanicum</name>
    <dbReference type="NCBI Taxonomy" id="53326"/>
    <lineage>
        <taxon>Eukaryota</taxon>
        <taxon>Metazoa</taxon>
        <taxon>Ecdysozoa</taxon>
        <taxon>Nematoda</taxon>
        <taxon>Chromadorea</taxon>
        <taxon>Rhabditida</taxon>
        <taxon>Rhabditina</taxon>
        <taxon>Rhabditomorpha</taxon>
        <taxon>Strongyloidea</taxon>
        <taxon>Ancylostomatidae</taxon>
        <taxon>Ancylostomatinae</taxon>
        <taxon>Ancylostoma</taxon>
    </lineage>
</organism>
<evidence type="ECO:0000313" key="2">
    <source>
        <dbReference type="Proteomes" id="UP000024635"/>
    </source>
</evidence>
<dbReference type="EMBL" id="JARK01000176">
    <property type="protein sequence ID" value="EYC41217.1"/>
    <property type="molecule type" value="Genomic_DNA"/>
</dbReference>
<dbReference type="AlphaFoldDB" id="A0A016WPL4"/>
<keyword evidence="2" id="KW-1185">Reference proteome</keyword>
<dbReference type="Proteomes" id="UP000024635">
    <property type="component" value="Unassembled WGS sequence"/>
</dbReference>
<sequence length="76" mass="8450">MRVGTTVVLYTVLRDTVIFASLNTASPLVFRDRSNNVIQCFHKFFRTIDSACTSACNDTVADRTLLCKRATMLTSA</sequence>
<comment type="caution">
    <text evidence="1">The sequence shown here is derived from an EMBL/GenBank/DDBJ whole genome shotgun (WGS) entry which is preliminary data.</text>
</comment>
<dbReference type="OrthoDB" id="5869233at2759"/>
<protein>
    <submittedName>
        <fullName evidence="1">Uncharacterized protein</fullName>
    </submittedName>
</protein>
<proteinExistence type="predicted"/>
<evidence type="ECO:0000313" key="1">
    <source>
        <dbReference type="EMBL" id="EYC41217.1"/>
    </source>
</evidence>
<gene>
    <name evidence="1" type="primary">Acey_s0576.g204</name>
    <name evidence="1" type="ORF">Y032_0576g204</name>
</gene>
<name>A0A016WPL4_9BILA</name>